<protein>
    <submittedName>
        <fullName evidence="1">Uncharacterized protein</fullName>
    </submittedName>
</protein>
<keyword evidence="2" id="KW-1185">Reference proteome</keyword>
<comment type="caution">
    <text evidence="1">The sequence shown here is derived from an EMBL/GenBank/DDBJ whole genome shotgun (WGS) entry which is preliminary data.</text>
</comment>
<name>A0A086PE84_SPHHM</name>
<evidence type="ECO:0000313" key="1">
    <source>
        <dbReference type="EMBL" id="KFG91702.1"/>
    </source>
</evidence>
<dbReference type="PATRIC" id="fig|1219045.3.peg.571"/>
<dbReference type="Proteomes" id="UP000024284">
    <property type="component" value="Unassembled WGS sequence"/>
</dbReference>
<organism evidence="1 2">
    <name type="scientific">Sphingobium herbicidovorans (strain ATCC 700291 / DSM 11019 / CCUG 56400 / KCTC 2939 / LMG 18315 / NBRC 16415 / MH)</name>
    <name type="common">Sphingomonas herbicidovorans</name>
    <dbReference type="NCBI Taxonomy" id="1219045"/>
    <lineage>
        <taxon>Bacteria</taxon>
        <taxon>Pseudomonadati</taxon>
        <taxon>Pseudomonadota</taxon>
        <taxon>Alphaproteobacteria</taxon>
        <taxon>Sphingomonadales</taxon>
        <taxon>Sphingomonadaceae</taxon>
        <taxon>Sphingobium</taxon>
    </lineage>
</organism>
<dbReference type="STRING" id="76947.GCA_002080435_02387"/>
<gene>
    <name evidence="1" type="ORF">BV98_000560</name>
</gene>
<dbReference type="GO" id="GO:0003677">
    <property type="term" value="F:DNA binding"/>
    <property type="evidence" value="ECO:0007669"/>
    <property type="project" value="InterPro"/>
</dbReference>
<dbReference type="AlphaFoldDB" id="A0A086PE84"/>
<reference evidence="1" key="1">
    <citation type="submission" date="2014-08" db="EMBL/GenBank/DDBJ databases">
        <title>Draft genome sequences of Sphingobium herbicidovorans.</title>
        <authorList>
            <person name="Gan H.M."/>
            <person name="Gan H.Y."/>
            <person name="Savka M.A."/>
        </authorList>
    </citation>
    <scope>NUCLEOTIDE SEQUENCE [LARGE SCALE GENOMIC DNA]</scope>
    <source>
        <strain evidence="1">NBRC 16415</strain>
    </source>
</reference>
<sequence>MPRGDIATGEKALALATKRAIEAAGGLERCSAETSIKKSQLSRCSSVNEPDSITIRDAITIDLLGTRVEGQPFILRAYCRQLGGVFVPMPEPQDDANGLTLSVVELAGELGGLSDSIREAISGQGEAGEAVSPRERDAIRADIQTMQETLAALDQRMLAMDGGR</sequence>
<evidence type="ECO:0000313" key="2">
    <source>
        <dbReference type="Proteomes" id="UP000024284"/>
    </source>
</evidence>
<dbReference type="RefSeq" id="WP_037462584.1">
    <property type="nucleotide sequence ID" value="NZ_BCZD01000018.1"/>
</dbReference>
<proteinExistence type="predicted"/>
<dbReference type="Pfam" id="PF06892">
    <property type="entry name" value="Phage_CP76"/>
    <property type="match status" value="1"/>
</dbReference>
<accession>A0A086PE84</accession>
<dbReference type="InterPro" id="IPR009679">
    <property type="entry name" value="Phage_186_CII-like"/>
</dbReference>
<dbReference type="OrthoDB" id="7559156at2"/>
<dbReference type="EMBL" id="JFZA02000002">
    <property type="protein sequence ID" value="KFG91702.1"/>
    <property type="molecule type" value="Genomic_DNA"/>
</dbReference>